<dbReference type="VEuPathDB" id="ToxoDB:ENH_00009070"/>
<feature type="region of interest" description="Disordered" evidence="1">
    <location>
        <begin position="841"/>
        <end position="976"/>
    </location>
</feature>
<dbReference type="PANTHER" id="PTHR46007">
    <property type="entry name" value="MEDIATOR OF RNA POLYMERASE II TRANSCRIPTION SUBUNIT 12"/>
    <property type="match status" value="1"/>
</dbReference>
<feature type="region of interest" description="Disordered" evidence="1">
    <location>
        <begin position="1098"/>
        <end position="1127"/>
    </location>
</feature>
<protein>
    <recommendedName>
        <fullName evidence="2">C2 tensin-type domain-containing protein</fullName>
    </recommendedName>
</protein>
<feature type="domain" description="C2 tensin-type" evidence="2">
    <location>
        <begin position="478"/>
        <end position="704"/>
    </location>
</feature>
<feature type="region of interest" description="Disordered" evidence="1">
    <location>
        <begin position="122"/>
        <end position="177"/>
    </location>
</feature>
<evidence type="ECO:0000313" key="4">
    <source>
        <dbReference type="Proteomes" id="UP000030754"/>
    </source>
</evidence>
<reference evidence="3" key="2">
    <citation type="submission" date="2013-10" db="EMBL/GenBank/DDBJ databases">
        <authorList>
            <person name="Aslett M."/>
        </authorList>
    </citation>
    <scope>NUCLEOTIDE SEQUENCE [LARGE SCALE GENOMIC DNA]</scope>
    <source>
        <strain evidence="3">Houghton</strain>
    </source>
</reference>
<feature type="compositionally biased region" description="Polar residues" evidence="1">
    <location>
        <begin position="847"/>
        <end position="874"/>
    </location>
</feature>
<feature type="compositionally biased region" description="Low complexity" evidence="1">
    <location>
        <begin position="296"/>
        <end position="307"/>
    </location>
</feature>
<name>U6MN95_9EIME</name>
<accession>U6MN95</accession>
<proteinExistence type="predicted"/>
<dbReference type="EMBL" id="HG723255">
    <property type="protein sequence ID" value="CDJ65687.1"/>
    <property type="molecule type" value="Genomic_DNA"/>
</dbReference>
<feature type="region of interest" description="Disordered" evidence="1">
    <location>
        <begin position="55"/>
        <end position="90"/>
    </location>
</feature>
<evidence type="ECO:0000256" key="1">
    <source>
        <dbReference type="SAM" id="MobiDB-lite"/>
    </source>
</evidence>
<dbReference type="Gene3D" id="3.90.190.10">
    <property type="entry name" value="Protein tyrosine phosphatase superfamily"/>
    <property type="match status" value="1"/>
</dbReference>
<keyword evidence="4" id="KW-1185">Reference proteome</keyword>
<reference evidence="3" key="1">
    <citation type="submission" date="2013-10" db="EMBL/GenBank/DDBJ databases">
        <title>Genomic analysis of the causative agents of coccidiosis in chickens.</title>
        <authorList>
            <person name="Reid A.J."/>
            <person name="Blake D."/>
            <person name="Billington K."/>
            <person name="Browne H."/>
            <person name="Dunn M."/>
            <person name="Hung S."/>
            <person name="Kawahara F."/>
            <person name="Miranda-Saavedra D."/>
            <person name="Mourier T."/>
            <person name="Nagra H."/>
            <person name="Otto T.D."/>
            <person name="Rawlings N."/>
            <person name="Sanchez A."/>
            <person name="Sanders M."/>
            <person name="Subramaniam C."/>
            <person name="Tay Y."/>
            <person name="Dear P."/>
            <person name="Doerig C."/>
            <person name="Gruber A."/>
            <person name="Parkinson J."/>
            <person name="Shirley M."/>
            <person name="Wan K.L."/>
            <person name="Berriman M."/>
            <person name="Tomley F."/>
            <person name="Pain A."/>
        </authorList>
    </citation>
    <scope>NUCLEOTIDE SEQUENCE [LARGE SCALE GENOMIC DNA]</scope>
    <source>
        <strain evidence="3">Houghton</strain>
    </source>
</reference>
<evidence type="ECO:0000313" key="3">
    <source>
        <dbReference type="EMBL" id="CDJ65687.1"/>
    </source>
</evidence>
<feature type="compositionally biased region" description="Polar residues" evidence="1">
    <location>
        <begin position="1025"/>
        <end position="1035"/>
    </location>
</feature>
<feature type="compositionally biased region" description="Low complexity" evidence="1">
    <location>
        <begin position="1005"/>
        <end position="1018"/>
    </location>
</feature>
<feature type="region of interest" description="Disordered" evidence="1">
    <location>
        <begin position="752"/>
        <end position="821"/>
    </location>
</feature>
<feature type="compositionally biased region" description="Polar residues" evidence="1">
    <location>
        <begin position="895"/>
        <end position="919"/>
    </location>
</feature>
<feature type="compositionally biased region" description="Low complexity" evidence="1">
    <location>
        <begin position="55"/>
        <end position="72"/>
    </location>
</feature>
<feature type="compositionally biased region" description="Low complexity" evidence="1">
    <location>
        <begin position="1105"/>
        <end position="1123"/>
    </location>
</feature>
<gene>
    <name evidence="3" type="ORF">ENH_00009070</name>
</gene>
<organism evidence="3 4">
    <name type="scientific">Eimeria necatrix</name>
    <dbReference type="NCBI Taxonomy" id="51315"/>
    <lineage>
        <taxon>Eukaryota</taxon>
        <taxon>Sar</taxon>
        <taxon>Alveolata</taxon>
        <taxon>Apicomplexa</taxon>
        <taxon>Conoidasida</taxon>
        <taxon>Coccidia</taxon>
        <taxon>Eucoccidiorida</taxon>
        <taxon>Eimeriorina</taxon>
        <taxon>Eimeriidae</taxon>
        <taxon>Eimeria</taxon>
    </lineage>
</organism>
<dbReference type="SUPFAM" id="SSF52799">
    <property type="entry name" value="(Phosphotyrosine protein) phosphatases II"/>
    <property type="match status" value="1"/>
</dbReference>
<dbReference type="InterPro" id="IPR014020">
    <property type="entry name" value="Tensin_C2-dom"/>
</dbReference>
<dbReference type="GeneID" id="25471093"/>
<dbReference type="GO" id="GO:0045944">
    <property type="term" value="P:positive regulation of transcription by RNA polymerase II"/>
    <property type="evidence" value="ECO:0007669"/>
    <property type="project" value="TreeGrafter"/>
</dbReference>
<feature type="region of interest" description="Disordered" evidence="1">
    <location>
        <begin position="1141"/>
        <end position="1161"/>
    </location>
</feature>
<dbReference type="PANTHER" id="PTHR46007:SF8">
    <property type="entry name" value="C2H2-TYPE DOMAIN-CONTAINING PROTEIN"/>
    <property type="match status" value="1"/>
</dbReference>
<feature type="compositionally biased region" description="Low complexity" evidence="1">
    <location>
        <begin position="1141"/>
        <end position="1157"/>
    </location>
</feature>
<dbReference type="Gene3D" id="2.60.40.1110">
    <property type="match status" value="1"/>
</dbReference>
<feature type="region of interest" description="Disordered" evidence="1">
    <location>
        <begin position="1005"/>
        <end position="1046"/>
    </location>
</feature>
<dbReference type="Proteomes" id="UP000030754">
    <property type="component" value="Unassembled WGS sequence"/>
</dbReference>
<dbReference type="OrthoDB" id="439488at2759"/>
<dbReference type="RefSeq" id="XP_013434154.1">
    <property type="nucleotide sequence ID" value="XM_013578700.1"/>
</dbReference>
<dbReference type="PROSITE" id="PS51182">
    <property type="entry name" value="C2_TENSIN"/>
    <property type="match status" value="1"/>
</dbReference>
<sequence length="1186" mass="124852">MLGKEEQLKGYEECDQTKSATTFVRLKKGVAAGVIAEDGEVQAAEPAEAAAAAPVAPDANAAAVCPGEAAAATTPKEDEETPAGGAAASGEEDIAAAGISLAQQLQQLQQRLSAMRWGSSIPLSHPQQQQQKQQQRQQENAGHSSSLSCNTNSNTGSAAGSDSGSESEAEPETVGGIPAATSLGSLVMSLAASAANSVAEKIGQSAQQLFRPSGLFEVDERVYLCDRGDSSSALSALIPSYMDLSHPFSYLLINMSDKRYAMARPCPAPPNAEFPAAAAPASAAAAAAAATTVDITTPRSASTATSSEVGSPRHHRQQQHQQQAALAYPVSEGPASGSRADTAAAAAAAAAVGEFRTGTVIDAGFKGLPYPPLRLCLSLCVSAGRWLQSDSAHVLLLQCFRGLGRSACLAAAFLPWAGLCVDTAAAAAQIEDALGIPHGALPLLPSQRRFLAFFEELMGLSSPTRSLRLLDQPQSQQFVPRRLRRVILCGLPGIEEALHAFSETCEGPRQDDSVAAAADVTSETNQQQQVLLFRPVLEVWLEGSLVYSSLQQYSLPSLADSSPPANGLKKPQQQEQHQELEAQGICCCRARQLPVYNPEEGSLKFDIDGVEACGDLLLRLLHVVPERHEQEQQQRQDFWCCSNASCRSSSLWGRKVPMARAAFHTASVSTPGCISFSKSELDGGPMLAAAFPDDCFIAAFFDTVEASEACLPGSAAADTENCATEAASAAAARETRQLVERVRQEGLQWRKLRQRQREQKQEEQEKGEQMAVPERTAELQRGLQSRAKPVDGQVTKKEQQEQPGHQSGGGSPSCFDVEDWDSGGDFSAARVATAADRTAAGALTAGENTASSREVTAATTTTGMLSPWQEQGQLQKELESESDISWGLSDDEGETCQTSSFTVPDSTVSPPNSAASLPVSSEKKSSLAGQEGSAHMQTSPAADGRNARSTACNEDEDDEKRGGSGVTAAVSAEELVKTPSAPAIGSAASEMSAASVADLLLGVSSGSEEEGGLPVLGSRSRGISKASSTKSNTRGHPTMPRRDKNVAVATTVTATQVSATANAPGSDGIDWRESSNGEWVTVASQESSPVLLASPCLTSRDPGCSSSNRTLSSNSSSSSGNSSGCISPKRTADSLFVLLEQQQQKAQEQRPPQSERLIIQRRQERLRQLQLLQKEEHESLPNKGSP</sequence>
<feature type="region of interest" description="Disordered" evidence="1">
    <location>
        <begin position="296"/>
        <end position="335"/>
    </location>
</feature>
<dbReference type="InterPro" id="IPR051647">
    <property type="entry name" value="Mediator_comp_sub12"/>
</dbReference>
<feature type="compositionally biased region" description="Low complexity" evidence="1">
    <location>
        <begin position="127"/>
        <end position="164"/>
    </location>
</feature>
<dbReference type="InterPro" id="IPR029021">
    <property type="entry name" value="Prot-tyrosine_phosphatase-like"/>
</dbReference>
<feature type="compositionally biased region" description="Basic and acidic residues" evidence="1">
    <location>
        <begin position="755"/>
        <end position="768"/>
    </location>
</feature>
<dbReference type="GO" id="GO:0003713">
    <property type="term" value="F:transcription coactivator activity"/>
    <property type="evidence" value="ECO:0007669"/>
    <property type="project" value="TreeGrafter"/>
</dbReference>
<evidence type="ECO:0000259" key="2">
    <source>
        <dbReference type="PROSITE" id="PS51182"/>
    </source>
</evidence>
<dbReference type="AlphaFoldDB" id="U6MN95"/>
<dbReference type="GO" id="GO:0016592">
    <property type="term" value="C:mediator complex"/>
    <property type="evidence" value="ECO:0007669"/>
    <property type="project" value="TreeGrafter"/>
</dbReference>